<evidence type="ECO:0000313" key="4">
    <source>
        <dbReference type="Proteomes" id="UP001529510"/>
    </source>
</evidence>
<dbReference type="PANTHER" id="PTHR22826:SF106">
    <property type="entry name" value="TRIO, ISOFORM A"/>
    <property type="match status" value="1"/>
</dbReference>
<dbReference type="InterPro" id="IPR018159">
    <property type="entry name" value="Spectrin/alpha-actinin"/>
</dbReference>
<sequence>MVSLEGLSKVVDPSQLTPDFEGSLDYNHEEWIEIRVAFEDFTGNARHLLARLEEMQETVTRKDFPQDLEGARRMIEEHAALKKRVMKAPVEEVDSEGQRLLQRIQSSESYANRTVPVPPGQREGQGQPNADTQGLVPRISTLLEKLHSTRQNLHQAWHVRKLQLDQCFQLRLFEQDAEK</sequence>
<keyword evidence="4" id="KW-1185">Reference proteome</keyword>
<dbReference type="Proteomes" id="UP001529510">
    <property type="component" value="Unassembled WGS sequence"/>
</dbReference>
<feature type="non-terminal residue" evidence="3">
    <location>
        <position position="179"/>
    </location>
</feature>
<name>A0ABD0NZA6_CIRMR</name>
<proteinExistence type="predicted"/>
<dbReference type="SMART" id="SM00150">
    <property type="entry name" value="SPEC"/>
    <property type="match status" value="1"/>
</dbReference>
<organism evidence="3 4">
    <name type="scientific">Cirrhinus mrigala</name>
    <name type="common">Mrigala</name>
    <dbReference type="NCBI Taxonomy" id="683832"/>
    <lineage>
        <taxon>Eukaryota</taxon>
        <taxon>Metazoa</taxon>
        <taxon>Chordata</taxon>
        <taxon>Craniata</taxon>
        <taxon>Vertebrata</taxon>
        <taxon>Euteleostomi</taxon>
        <taxon>Actinopterygii</taxon>
        <taxon>Neopterygii</taxon>
        <taxon>Teleostei</taxon>
        <taxon>Ostariophysi</taxon>
        <taxon>Cypriniformes</taxon>
        <taxon>Cyprinidae</taxon>
        <taxon>Labeoninae</taxon>
        <taxon>Labeonini</taxon>
        <taxon>Cirrhinus</taxon>
    </lineage>
</organism>
<dbReference type="InterPro" id="IPR051336">
    <property type="entry name" value="RhoGEF_Guanine_NuclExch_SF"/>
</dbReference>
<evidence type="ECO:0000256" key="1">
    <source>
        <dbReference type="ARBA" id="ARBA00022658"/>
    </source>
</evidence>
<dbReference type="Pfam" id="PF00435">
    <property type="entry name" value="Spectrin"/>
    <property type="match status" value="1"/>
</dbReference>
<feature type="region of interest" description="Disordered" evidence="2">
    <location>
        <begin position="104"/>
        <end position="133"/>
    </location>
</feature>
<dbReference type="SUPFAM" id="SSF46966">
    <property type="entry name" value="Spectrin repeat"/>
    <property type="match status" value="1"/>
</dbReference>
<protein>
    <submittedName>
        <fullName evidence="3">Uncharacterized protein</fullName>
    </submittedName>
</protein>
<dbReference type="EMBL" id="JAMKFB020000019">
    <property type="protein sequence ID" value="KAL0166296.1"/>
    <property type="molecule type" value="Genomic_DNA"/>
</dbReference>
<keyword evidence="1" id="KW-0344">Guanine-nucleotide releasing factor</keyword>
<gene>
    <name evidence="3" type="ORF">M9458_038140</name>
</gene>
<comment type="caution">
    <text evidence="3">The sequence shown here is derived from an EMBL/GenBank/DDBJ whole genome shotgun (WGS) entry which is preliminary data.</text>
</comment>
<dbReference type="InterPro" id="IPR002017">
    <property type="entry name" value="Spectrin_repeat"/>
</dbReference>
<dbReference type="Gene3D" id="1.20.58.60">
    <property type="match status" value="1"/>
</dbReference>
<accession>A0ABD0NZA6</accession>
<dbReference type="PANTHER" id="PTHR22826">
    <property type="entry name" value="RHO GUANINE EXCHANGE FACTOR-RELATED"/>
    <property type="match status" value="1"/>
</dbReference>
<reference evidence="3 4" key="1">
    <citation type="submission" date="2024-05" db="EMBL/GenBank/DDBJ databases">
        <title>Genome sequencing and assembly of Indian major carp, Cirrhinus mrigala (Hamilton, 1822).</title>
        <authorList>
            <person name="Mohindra V."/>
            <person name="Chowdhury L.M."/>
            <person name="Lal K."/>
            <person name="Jena J.K."/>
        </authorList>
    </citation>
    <scope>NUCLEOTIDE SEQUENCE [LARGE SCALE GENOMIC DNA]</scope>
    <source>
        <strain evidence="3">CM1030</strain>
        <tissue evidence="3">Blood</tissue>
    </source>
</reference>
<evidence type="ECO:0000313" key="3">
    <source>
        <dbReference type="EMBL" id="KAL0166296.1"/>
    </source>
</evidence>
<dbReference type="GO" id="GO:0005085">
    <property type="term" value="F:guanyl-nucleotide exchange factor activity"/>
    <property type="evidence" value="ECO:0007669"/>
    <property type="project" value="UniProtKB-KW"/>
</dbReference>
<dbReference type="AlphaFoldDB" id="A0ABD0NZA6"/>
<evidence type="ECO:0000256" key="2">
    <source>
        <dbReference type="SAM" id="MobiDB-lite"/>
    </source>
</evidence>